<keyword evidence="2" id="KW-1185">Reference proteome</keyword>
<reference evidence="1 2" key="1">
    <citation type="journal article" date="2014" name="Genome Biol. Evol.">
        <title>The genome of the myxosporean Thelohanellus kitauei shows adaptations to nutrient acquisition within its fish host.</title>
        <authorList>
            <person name="Yang Y."/>
            <person name="Xiong J."/>
            <person name="Zhou Z."/>
            <person name="Huo F."/>
            <person name="Miao W."/>
            <person name="Ran C."/>
            <person name="Liu Y."/>
            <person name="Zhang J."/>
            <person name="Feng J."/>
            <person name="Wang M."/>
            <person name="Wang M."/>
            <person name="Wang L."/>
            <person name="Yao B."/>
        </authorList>
    </citation>
    <scope>NUCLEOTIDE SEQUENCE [LARGE SCALE GENOMIC DNA]</scope>
    <source>
        <strain evidence="1">Wuqing</strain>
    </source>
</reference>
<name>A0A0C2N610_THEKT</name>
<comment type="caution">
    <text evidence="1">The sequence shown here is derived from an EMBL/GenBank/DDBJ whole genome shotgun (WGS) entry which is preliminary data.</text>
</comment>
<proteinExistence type="predicted"/>
<dbReference type="OrthoDB" id="10587672at2759"/>
<evidence type="ECO:0000313" key="1">
    <source>
        <dbReference type="EMBL" id="KII69372.1"/>
    </source>
</evidence>
<accession>A0A0C2N610</accession>
<dbReference type="EMBL" id="JWZT01002440">
    <property type="protein sequence ID" value="KII69372.1"/>
    <property type="molecule type" value="Genomic_DNA"/>
</dbReference>
<sequence>MYNRSSVDDLSTADKIFSISKNTIFSIIMSSPSDFFMIPNFTDHIFDAVSEFCLQFKAKLPEMNHQDIAFLIKYIAHGMRSDSVKRKTNLFGSVSKVIDTLNTPNSQYISSKCPSLMNPIIDAIVGIMVKEPVSLDLLDYFCNTFLHLLKWYKDIVMDLIQNFLIANNVSDVIKSKIIQILDTVIQSSHSVQNKRNNFDSSTVSHHFLNLISILRSQNNIDL</sequence>
<dbReference type="Proteomes" id="UP000031668">
    <property type="component" value="Unassembled WGS sequence"/>
</dbReference>
<organism evidence="1 2">
    <name type="scientific">Thelohanellus kitauei</name>
    <name type="common">Myxosporean</name>
    <dbReference type="NCBI Taxonomy" id="669202"/>
    <lineage>
        <taxon>Eukaryota</taxon>
        <taxon>Metazoa</taxon>
        <taxon>Cnidaria</taxon>
        <taxon>Myxozoa</taxon>
        <taxon>Myxosporea</taxon>
        <taxon>Bivalvulida</taxon>
        <taxon>Platysporina</taxon>
        <taxon>Myxobolidae</taxon>
        <taxon>Thelohanellus</taxon>
    </lineage>
</organism>
<dbReference type="AlphaFoldDB" id="A0A0C2N610"/>
<evidence type="ECO:0000313" key="2">
    <source>
        <dbReference type="Proteomes" id="UP000031668"/>
    </source>
</evidence>
<gene>
    <name evidence="1" type="ORF">RF11_01574</name>
</gene>
<protein>
    <submittedName>
        <fullName evidence="1">Uncharacterized protein</fullName>
    </submittedName>
</protein>